<reference evidence="1 2" key="1">
    <citation type="journal article" date="2022" name="Hortic Res">
        <title>A haplotype resolved chromosomal level avocado genome allows analysis of novel avocado genes.</title>
        <authorList>
            <person name="Nath O."/>
            <person name="Fletcher S.J."/>
            <person name="Hayward A."/>
            <person name="Shaw L.M."/>
            <person name="Masouleh A.K."/>
            <person name="Furtado A."/>
            <person name="Henry R.J."/>
            <person name="Mitter N."/>
        </authorList>
    </citation>
    <scope>NUCLEOTIDE SEQUENCE [LARGE SCALE GENOMIC DNA]</scope>
    <source>
        <strain evidence="2">cv. Hass</strain>
    </source>
</reference>
<dbReference type="Proteomes" id="UP001234297">
    <property type="component" value="Chromosome 10"/>
</dbReference>
<keyword evidence="2" id="KW-1185">Reference proteome</keyword>
<protein>
    <submittedName>
        <fullName evidence="1">Uncharacterized protein</fullName>
    </submittedName>
</protein>
<sequence length="72" mass="7954">MAESAKLKKIGREGFGIIDQWKGRKGSSAPHKPTPREAIDCNQAAKIHGGVVFTTQIQTKYAFVPRNKAIFK</sequence>
<proteinExistence type="predicted"/>
<comment type="caution">
    <text evidence="1">The sequence shown here is derived from an EMBL/GenBank/DDBJ whole genome shotgun (WGS) entry which is preliminary data.</text>
</comment>
<name>A0ACC2KQK0_PERAE</name>
<gene>
    <name evidence="1" type="ORF">MRB53_031777</name>
</gene>
<evidence type="ECO:0000313" key="1">
    <source>
        <dbReference type="EMBL" id="KAJ8623248.1"/>
    </source>
</evidence>
<accession>A0ACC2KQK0</accession>
<dbReference type="EMBL" id="CM056818">
    <property type="protein sequence ID" value="KAJ8623248.1"/>
    <property type="molecule type" value="Genomic_DNA"/>
</dbReference>
<evidence type="ECO:0000313" key="2">
    <source>
        <dbReference type="Proteomes" id="UP001234297"/>
    </source>
</evidence>
<organism evidence="1 2">
    <name type="scientific">Persea americana</name>
    <name type="common">Avocado</name>
    <dbReference type="NCBI Taxonomy" id="3435"/>
    <lineage>
        <taxon>Eukaryota</taxon>
        <taxon>Viridiplantae</taxon>
        <taxon>Streptophyta</taxon>
        <taxon>Embryophyta</taxon>
        <taxon>Tracheophyta</taxon>
        <taxon>Spermatophyta</taxon>
        <taxon>Magnoliopsida</taxon>
        <taxon>Magnoliidae</taxon>
        <taxon>Laurales</taxon>
        <taxon>Lauraceae</taxon>
        <taxon>Persea</taxon>
    </lineage>
</organism>